<dbReference type="PROSITE" id="PS00675">
    <property type="entry name" value="SIGMA54_INTERACT_1"/>
    <property type="match status" value="1"/>
</dbReference>
<dbReference type="CDD" id="cd01130">
    <property type="entry name" value="VirB11-like_ATPase"/>
    <property type="match status" value="1"/>
</dbReference>
<dbReference type="InterPro" id="IPR000253">
    <property type="entry name" value="FHA_dom"/>
</dbReference>
<feature type="compositionally biased region" description="Basic and acidic residues" evidence="2">
    <location>
        <begin position="117"/>
        <end position="129"/>
    </location>
</feature>
<sequence length="595" mass="66001">MFNIVIRDRRKNEKFFEIPADDVVTIGREDNNTLVIKSPSVSRLHAKLIKQDNKMLLEDHSSNGTFLNNKRVMEKAWVKVGDTIVVGEHALKLIAIGDSSYIPEKVAGQEPASEKAGQIKKERETHLVSEDELQPAPKTTPAKISTIYDEGGIASVEVEIVSTLPQPHYSAEQTRILLELSEKIHNRLLENIDLKPESGEIADADLTKRTETELKIILEEFSSQVPSWVDVAELEKKILDEVLRLGPLNSMLDDPKLTAIMVINKDTIYIEKKGRIELTDASFSTDLAVLSAIRRIIGPAGKIINDNQPVVNVRLEDGSRVTAIIAPLALSGPCLTIKKSTGTHVPMADLIGFRMLNKKVAKFLDYCVKGRRNIFISGETGAGKTTLLNALLAIIPYHERIVTIENRAELHLGQPHVIRLQAKQDDQAAERGYNIRELLLNALDMRPERIVVDQCLGDEALLLLKAMNTGHNGTLITGYGTSPTDVLTQLESLVQLSETELSGRAIRHQIATAVHVIVHLDRFSDGSRKVTYVTEIIDIEDSGAIITEDIYHFTYQGLDHHGKVMGELNATGYLPSFGQQLSDKGIPIPEELFED</sequence>
<dbReference type="Pfam" id="PF00498">
    <property type="entry name" value="FHA"/>
    <property type="match status" value="1"/>
</dbReference>
<dbReference type="Gene3D" id="3.30.450.380">
    <property type="match status" value="1"/>
</dbReference>
<keyword evidence="5" id="KW-1185">Reference proteome</keyword>
<dbReference type="EMBL" id="JBHPBY010000048">
    <property type="protein sequence ID" value="MFC1849615.1"/>
    <property type="molecule type" value="Genomic_DNA"/>
</dbReference>
<dbReference type="PROSITE" id="PS50006">
    <property type="entry name" value="FHA_DOMAIN"/>
    <property type="match status" value="1"/>
</dbReference>
<dbReference type="InterPro" id="IPR008984">
    <property type="entry name" value="SMAD_FHA_dom_sf"/>
</dbReference>
<dbReference type="Proteomes" id="UP001594351">
    <property type="component" value="Unassembled WGS sequence"/>
</dbReference>
<evidence type="ECO:0000259" key="3">
    <source>
        <dbReference type="PROSITE" id="PS50006"/>
    </source>
</evidence>
<dbReference type="Pfam" id="PF00437">
    <property type="entry name" value="T2SSE"/>
    <property type="match status" value="1"/>
</dbReference>
<evidence type="ECO:0000313" key="4">
    <source>
        <dbReference type="EMBL" id="MFC1849615.1"/>
    </source>
</evidence>
<evidence type="ECO:0000256" key="1">
    <source>
        <dbReference type="ARBA" id="ARBA00006611"/>
    </source>
</evidence>
<dbReference type="PANTHER" id="PTHR30486:SF6">
    <property type="entry name" value="TYPE IV PILUS RETRACTATION ATPASE PILT"/>
    <property type="match status" value="1"/>
</dbReference>
<organism evidence="4 5">
    <name type="scientific">candidate division CSSED10-310 bacterium</name>
    <dbReference type="NCBI Taxonomy" id="2855610"/>
    <lineage>
        <taxon>Bacteria</taxon>
        <taxon>Bacteria division CSSED10-310</taxon>
    </lineage>
</organism>
<comment type="similarity">
    <text evidence="1">Belongs to the GSP E family.</text>
</comment>
<dbReference type="InterPro" id="IPR050921">
    <property type="entry name" value="T4SS_GSP_E_ATPase"/>
</dbReference>
<comment type="caution">
    <text evidence="4">The sequence shown here is derived from an EMBL/GenBank/DDBJ whole genome shotgun (WGS) entry which is preliminary data.</text>
</comment>
<dbReference type="Gene3D" id="2.60.200.20">
    <property type="match status" value="1"/>
</dbReference>
<dbReference type="CDD" id="cd00060">
    <property type="entry name" value="FHA"/>
    <property type="match status" value="1"/>
</dbReference>
<evidence type="ECO:0000256" key="2">
    <source>
        <dbReference type="SAM" id="MobiDB-lite"/>
    </source>
</evidence>
<gene>
    <name evidence="4" type="ORF">ACFL27_05340</name>
</gene>
<dbReference type="InterPro" id="IPR001482">
    <property type="entry name" value="T2SS/T4SS_dom"/>
</dbReference>
<dbReference type="InterPro" id="IPR025662">
    <property type="entry name" value="Sigma_54_int_dom_ATP-bd_1"/>
</dbReference>
<name>A0ABV6YTV4_UNCC1</name>
<dbReference type="SUPFAM" id="SSF49879">
    <property type="entry name" value="SMAD/FHA domain"/>
    <property type="match status" value="1"/>
</dbReference>
<dbReference type="SMART" id="SM00240">
    <property type="entry name" value="FHA"/>
    <property type="match status" value="1"/>
</dbReference>
<evidence type="ECO:0000313" key="5">
    <source>
        <dbReference type="Proteomes" id="UP001594351"/>
    </source>
</evidence>
<protein>
    <submittedName>
        <fullName evidence="4">ATPase, T2SS/T4P/T4SS family</fullName>
    </submittedName>
</protein>
<feature type="region of interest" description="Disordered" evidence="2">
    <location>
        <begin position="108"/>
        <end position="138"/>
    </location>
</feature>
<reference evidence="4 5" key="1">
    <citation type="submission" date="2024-09" db="EMBL/GenBank/DDBJ databases">
        <title>Laminarin stimulates single cell rates of sulfate reduction while oxygen inhibits transcriptomic activity in coastal marine sediment.</title>
        <authorList>
            <person name="Lindsay M."/>
            <person name="Orcutt B."/>
            <person name="Emerson D."/>
            <person name="Stepanauskas R."/>
            <person name="D'Angelo T."/>
        </authorList>
    </citation>
    <scope>NUCLEOTIDE SEQUENCE [LARGE SCALE GENOMIC DNA]</scope>
    <source>
        <strain evidence="4">SAG AM-311-K15</strain>
    </source>
</reference>
<accession>A0ABV6YTV4</accession>
<dbReference type="PANTHER" id="PTHR30486">
    <property type="entry name" value="TWITCHING MOTILITY PROTEIN PILT"/>
    <property type="match status" value="1"/>
</dbReference>
<proteinExistence type="inferred from homology"/>
<feature type="domain" description="FHA" evidence="3">
    <location>
        <begin position="24"/>
        <end position="72"/>
    </location>
</feature>
<dbReference type="InterPro" id="IPR027417">
    <property type="entry name" value="P-loop_NTPase"/>
</dbReference>
<dbReference type="SUPFAM" id="SSF52540">
    <property type="entry name" value="P-loop containing nucleoside triphosphate hydrolases"/>
    <property type="match status" value="1"/>
</dbReference>
<dbReference type="Gene3D" id="3.40.50.300">
    <property type="entry name" value="P-loop containing nucleotide triphosphate hydrolases"/>
    <property type="match status" value="1"/>
</dbReference>